<gene>
    <name evidence="3" type="ORF">Q31a_06250</name>
</gene>
<evidence type="ECO:0000313" key="3">
    <source>
        <dbReference type="EMBL" id="QDV22341.1"/>
    </source>
</evidence>
<keyword evidence="4" id="KW-1185">Reference proteome</keyword>
<evidence type="ECO:0000256" key="1">
    <source>
        <dbReference type="SAM" id="MobiDB-lite"/>
    </source>
</evidence>
<dbReference type="PANTHER" id="PTHR38590">
    <property type="entry name" value="BLL0828 PROTEIN"/>
    <property type="match status" value="1"/>
</dbReference>
<organism evidence="3 4">
    <name type="scientific">Aureliella helgolandensis</name>
    <dbReference type="NCBI Taxonomy" id="2527968"/>
    <lineage>
        <taxon>Bacteria</taxon>
        <taxon>Pseudomonadati</taxon>
        <taxon>Planctomycetota</taxon>
        <taxon>Planctomycetia</taxon>
        <taxon>Pirellulales</taxon>
        <taxon>Pirellulaceae</taxon>
        <taxon>Aureliella</taxon>
    </lineage>
</organism>
<sequence>MEKGEAMKRSKARSEPAIEFAKAQRASSNEFASTVWQWLRNRQCCGQKFRREFPIPPYTVDFCCAELKLVIEIDGESHFTKDGLEHDRQRDAYLRRVGYQVLRIPGYAVIRDGRDVIEQIQVFVQTGMVAPSPSPPNPLSPKRGEGE</sequence>
<dbReference type="InterPro" id="IPR007569">
    <property type="entry name" value="DUF559"/>
</dbReference>
<dbReference type="Pfam" id="PF04480">
    <property type="entry name" value="DUF559"/>
    <property type="match status" value="1"/>
</dbReference>
<feature type="region of interest" description="Disordered" evidence="1">
    <location>
        <begin position="128"/>
        <end position="147"/>
    </location>
</feature>
<dbReference type="Gene3D" id="3.40.960.10">
    <property type="entry name" value="VSR Endonuclease"/>
    <property type="match status" value="1"/>
</dbReference>
<dbReference type="PANTHER" id="PTHR38590:SF1">
    <property type="entry name" value="BLL0828 PROTEIN"/>
    <property type="match status" value="1"/>
</dbReference>
<dbReference type="InterPro" id="IPR011335">
    <property type="entry name" value="Restrct_endonuc-II-like"/>
</dbReference>
<name>A0A518G158_9BACT</name>
<accession>A0A518G158</accession>
<dbReference type="AlphaFoldDB" id="A0A518G158"/>
<evidence type="ECO:0000259" key="2">
    <source>
        <dbReference type="Pfam" id="PF04480"/>
    </source>
</evidence>
<dbReference type="Proteomes" id="UP000318017">
    <property type="component" value="Chromosome"/>
</dbReference>
<dbReference type="InterPro" id="IPR047216">
    <property type="entry name" value="Endonuclease_DUF559_bact"/>
</dbReference>
<evidence type="ECO:0000313" key="4">
    <source>
        <dbReference type="Proteomes" id="UP000318017"/>
    </source>
</evidence>
<dbReference type="EMBL" id="CP036298">
    <property type="protein sequence ID" value="QDV22341.1"/>
    <property type="molecule type" value="Genomic_DNA"/>
</dbReference>
<proteinExistence type="predicted"/>
<dbReference type="KEGG" id="ahel:Q31a_06250"/>
<feature type="domain" description="DUF559" evidence="2">
    <location>
        <begin position="19"/>
        <end position="124"/>
    </location>
</feature>
<dbReference type="CDD" id="cd01038">
    <property type="entry name" value="Endonuclease_DUF559"/>
    <property type="match status" value="1"/>
</dbReference>
<reference evidence="3 4" key="1">
    <citation type="submission" date="2019-02" db="EMBL/GenBank/DDBJ databases">
        <title>Deep-cultivation of Planctomycetes and their phenomic and genomic characterization uncovers novel biology.</title>
        <authorList>
            <person name="Wiegand S."/>
            <person name="Jogler M."/>
            <person name="Boedeker C."/>
            <person name="Pinto D."/>
            <person name="Vollmers J."/>
            <person name="Rivas-Marin E."/>
            <person name="Kohn T."/>
            <person name="Peeters S.H."/>
            <person name="Heuer A."/>
            <person name="Rast P."/>
            <person name="Oberbeckmann S."/>
            <person name="Bunk B."/>
            <person name="Jeske O."/>
            <person name="Meyerdierks A."/>
            <person name="Storesund J.E."/>
            <person name="Kallscheuer N."/>
            <person name="Luecker S."/>
            <person name="Lage O.M."/>
            <person name="Pohl T."/>
            <person name="Merkel B.J."/>
            <person name="Hornburger P."/>
            <person name="Mueller R.-W."/>
            <person name="Bruemmer F."/>
            <person name="Labrenz M."/>
            <person name="Spormann A.M."/>
            <person name="Op den Camp H."/>
            <person name="Overmann J."/>
            <person name="Amann R."/>
            <person name="Jetten M.S.M."/>
            <person name="Mascher T."/>
            <person name="Medema M.H."/>
            <person name="Devos D.P."/>
            <person name="Kaster A.-K."/>
            <person name="Ovreas L."/>
            <person name="Rohde M."/>
            <person name="Galperin M.Y."/>
            <person name="Jogler C."/>
        </authorList>
    </citation>
    <scope>NUCLEOTIDE SEQUENCE [LARGE SCALE GENOMIC DNA]</scope>
    <source>
        <strain evidence="3 4">Q31a</strain>
    </source>
</reference>
<dbReference type="SUPFAM" id="SSF52980">
    <property type="entry name" value="Restriction endonuclease-like"/>
    <property type="match status" value="1"/>
</dbReference>
<protein>
    <recommendedName>
        <fullName evidence="2">DUF559 domain-containing protein</fullName>
    </recommendedName>
</protein>